<feature type="repeat" description="PPR" evidence="4">
    <location>
        <begin position="151"/>
        <end position="185"/>
    </location>
</feature>
<gene>
    <name evidence="6" type="ORF">FCM35_KLT03484</name>
</gene>
<dbReference type="InterPro" id="IPR046848">
    <property type="entry name" value="E_motif"/>
</dbReference>
<keyword evidence="2" id="KW-0677">Repeat</keyword>
<dbReference type="Pfam" id="PF14432">
    <property type="entry name" value="DYW_deaminase"/>
    <property type="match status" value="1"/>
</dbReference>
<proteinExistence type="inferred from homology"/>
<feature type="repeat" description="PPR" evidence="4">
    <location>
        <begin position="254"/>
        <end position="288"/>
    </location>
</feature>
<dbReference type="GO" id="GO:0009451">
    <property type="term" value="P:RNA modification"/>
    <property type="evidence" value="ECO:0007669"/>
    <property type="project" value="InterPro"/>
</dbReference>
<evidence type="ECO:0000256" key="4">
    <source>
        <dbReference type="PROSITE-ProRule" id="PRU00708"/>
    </source>
</evidence>
<dbReference type="FunFam" id="1.25.40.10:FF:000201">
    <property type="entry name" value="Pentatricopeptide repeat-containing protein mitochondrial"/>
    <property type="match status" value="1"/>
</dbReference>
<protein>
    <submittedName>
        <fullName evidence="6">Pentatricopeptide repeat-containing protein</fullName>
    </submittedName>
</protein>
<comment type="caution">
    <text evidence="6">The sequence shown here is derived from an EMBL/GenBank/DDBJ whole genome shotgun (WGS) entry which is preliminary data.</text>
</comment>
<dbReference type="FunFam" id="1.25.40.10:FF:000382">
    <property type="entry name" value="Pentatricopeptide repeat-containing protein"/>
    <property type="match status" value="1"/>
</dbReference>
<dbReference type="Pfam" id="PF01535">
    <property type="entry name" value="PPR"/>
    <property type="match status" value="7"/>
</dbReference>
<evidence type="ECO:0000259" key="5">
    <source>
        <dbReference type="Pfam" id="PF14432"/>
    </source>
</evidence>
<dbReference type="Pfam" id="PF13041">
    <property type="entry name" value="PPR_2"/>
    <property type="match status" value="3"/>
</dbReference>
<feature type="repeat" description="PPR" evidence="4">
    <location>
        <begin position="351"/>
        <end position="385"/>
    </location>
</feature>
<name>A0A833RAZ1_9POAL</name>
<evidence type="ECO:0000313" key="7">
    <source>
        <dbReference type="Proteomes" id="UP000623129"/>
    </source>
</evidence>
<dbReference type="PANTHER" id="PTHR47926:SF538">
    <property type="entry name" value="WHIM2 DOMAIN-CONTAINING PROTEIN"/>
    <property type="match status" value="1"/>
</dbReference>
<feature type="domain" description="DYW" evidence="5">
    <location>
        <begin position="668"/>
        <end position="760"/>
    </location>
</feature>
<dbReference type="FunFam" id="1.25.40.10:FF:000031">
    <property type="entry name" value="Pentatricopeptide repeat-containing protein mitochondrial"/>
    <property type="match status" value="1"/>
</dbReference>
<feature type="repeat" description="PPR" evidence="4">
    <location>
        <begin position="453"/>
        <end position="487"/>
    </location>
</feature>
<dbReference type="InterPro" id="IPR046849">
    <property type="entry name" value="E2_motif"/>
</dbReference>
<evidence type="ECO:0000256" key="3">
    <source>
        <dbReference type="ARBA" id="ARBA00022946"/>
    </source>
</evidence>
<evidence type="ECO:0000256" key="1">
    <source>
        <dbReference type="ARBA" id="ARBA00006643"/>
    </source>
</evidence>
<dbReference type="FunFam" id="1.25.40.10:FF:000366">
    <property type="entry name" value="Pentatricopeptide (PPR) repeat-containing protein"/>
    <property type="match status" value="1"/>
</dbReference>
<dbReference type="Pfam" id="PF20430">
    <property type="entry name" value="Eplus_motif"/>
    <property type="match status" value="1"/>
</dbReference>
<dbReference type="GO" id="GO:0008270">
    <property type="term" value="F:zinc ion binding"/>
    <property type="evidence" value="ECO:0007669"/>
    <property type="project" value="InterPro"/>
</dbReference>
<dbReference type="Proteomes" id="UP000623129">
    <property type="component" value="Unassembled WGS sequence"/>
</dbReference>
<dbReference type="SUPFAM" id="SSF48452">
    <property type="entry name" value="TPR-like"/>
    <property type="match status" value="1"/>
</dbReference>
<dbReference type="Gene3D" id="1.25.40.10">
    <property type="entry name" value="Tetratricopeptide repeat domain"/>
    <property type="match status" value="5"/>
</dbReference>
<dbReference type="GO" id="GO:0003723">
    <property type="term" value="F:RNA binding"/>
    <property type="evidence" value="ECO:0007669"/>
    <property type="project" value="InterPro"/>
</dbReference>
<evidence type="ECO:0000256" key="2">
    <source>
        <dbReference type="ARBA" id="ARBA00022737"/>
    </source>
</evidence>
<reference evidence="6" key="1">
    <citation type="submission" date="2020-01" db="EMBL/GenBank/DDBJ databases">
        <title>Genome sequence of Kobresia littledalei, the first chromosome-level genome in the family Cyperaceae.</title>
        <authorList>
            <person name="Qu G."/>
        </authorList>
    </citation>
    <scope>NUCLEOTIDE SEQUENCE</scope>
    <source>
        <strain evidence="6">C.B.Clarke</strain>
        <tissue evidence="6">Leaf</tissue>
    </source>
</reference>
<keyword evidence="3" id="KW-0809">Transit peptide</keyword>
<organism evidence="6 7">
    <name type="scientific">Carex littledalei</name>
    <dbReference type="NCBI Taxonomy" id="544730"/>
    <lineage>
        <taxon>Eukaryota</taxon>
        <taxon>Viridiplantae</taxon>
        <taxon>Streptophyta</taxon>
        <taxon>Embryophyta</taxon>
        <taxon>Tracheophyta</taxon>
        <taxon>Spermatophyta</taxon>
        <taxon>Magnoliopsida</taxon>
        <taxon>Liliopsida</taxon>
        <taxon>Poales</taxon>
        <taxon>Cyperaceae</taxon>
        <taxon>Cyperoideae</taxon>
        <taxon>Cariceae</taxon>
        <taxon>Carex</taxon>
        <taxon>Carex subgen. Euthyceras</taxon>
    </lineage>
</organism>
<evidence type="ECO:0000313" key="6">
    <source>
        <dbReference type="EMBL" id="KAF3332078.1"/>
    </source>
</evidence>
<dbReference type="NCBIfam" id="TIGR00756">
    <property type="entry name" value="PPR"/>
    <property type="match status" value="5"/>
</dbReference>
<dbReference type="PANTHER" id="PTHR47926">
    <property type="entry name" value="PENTATRICOPEPTIDE REPEAT-CONTAINING PROTEIN"/>
    <property type="match status" value="1"/>
</dbReference>
<dbReference type="InterPro" id="IPR046960">
    <property type="entry name" value="PPR_At4g14850-like_plant"/>
</dbReference>
<dbReference type="InterPro" id="IPR011990">
    <property type="entry name" value="TPR-like_helical_dom_sf"/>
</dbReference>
<accession>A0A833RAZ1</accession>
<dbReference type="InterPro" id="IPR032867">
    <property type="entry name" value="DYW_dom"/>
</dbReference>
<dbReference type="AlphaFoldDB" id="A0A833RAZ1"/>
<dbReference type="EMBL" id="SWLB01000012">
    <property type="protein sequence ID" value="KAF3332078.1"/>
    <property type="molecule type" value="Genomic_DNA"/>
</dbReference>
<dbReference type="InterPro" id="IPR002885">
    <property type="entry name" value="PPR_rpt"/>
</dbReference>
<keyword evidence="7" id="KW-1185">Reference proteome</keyword>
<dbReference type="Pfam" id="PF20431">
    <property type="entry name" value="E_motif"/>
    <property type="match status" value="1"/>
</dbReference>
<sequence>MSMIIRPITQLSRSGKAANSARQALIAKATINPGIPSHAHQLFDEMPKENSSSFNRLLISYHRNNLHREALELFLQARHSERPINDSTVSSIVKSCGALSDFNLGKQFHCFCVKNGFDKFICVATSLVGIYMKCGCNDDGRKVFDLMPEKDCVAWNTMLGNLVLNGLEFEALQLFNELRENGSKPTLESYAAVIKLCANQKQLPLGRQLHSCVIKEGFESDNYVMTLLMMAYIKCMKLDQAFQVFSSMPGDARNVVSWTAIISAYAQNKDPIKVASLFSEMRRDCVEPNDFTYSTLLTTSPAISPFQIHALVIKSYYHHVPSVGTALLTAYTKLGKTRESLAIFKSIDAKDVVAWSAMLSCHAQAGDSEGAVNLFKEMVVQSVKPNEFTLSSVINATSSLDAPIDMGKQFHAMSIKYKYMNSIYVSNALVVMYAKKGSIESAQKLFDRQSNRDLVSWNSMICSYAQHGYGKRALEIFRQMEKSREKMDGVTFIGVITGCVHTGLVEEGKRYFNSMVNVWRIRPTMEHYSCMVDLYSRAGRLSQAFDLIKEMPFPADARVWRTLLGACKIHRNIELGEIAAKNLISLEPDNSAGYVLLSNMYSALGKWEESTKIRSMMDRRKVKKEAGTSWIQIRNTVHSFIASDTSHPMIDKIYEKLEEMMIQLKKEGYRPDTGLVLHNVGEEQKERMLYRHSERLALALGLICTPKGAPLQIMKNLRVCADCHTVIKMVSAIEDREIVVRDTGRFHHFNGGSCSCGDYW</sequence>
<dbReference type="PROSITE" id="PS51375">
    <property type="entry name" value="PPR"/>
    <property type="match status" value="4"/>
</dbReference>
<comment type="similarity">
    <text evidence="1">Belongs to the PPR family. PCMP-H subfamily.</text>
</comment>
<dbReference type="OrthoDB" id="185373at2759"/>